<evidence type="ECO:0000313" key="4">
    <source>
        <dbReference type="Proteomes" id="UP000184330"/>
    </source>
</evidence>
<feature type="transmembrane region" description="Helical" evidence="1">
    <location>
        <begin position="166"/>
        <end position="188"/>
    </location>
</feature>
<reference evidence="3 4" key="1">
    <citation type="submission" date="2016-03" db="EMBL/GenBank/DDBJ databases">
        <authorList>
            <person name="Ploux O."/>
        </authorList>
    </citation>
    <scope>NUCLEOTIDE SEQUENCE [LARGE SCALE GENOMIC DNA]</scope>
    <source>
        <strain evidence="3 4">UAMH 11012</strain>
    </source>
</reference>
<feature type="transmembrane region" description="Helical" evidence="1">
    <location>
        <begin position="219"/>
        <end position="238"/>
    </location>
</feature>
<proteinExistence type="predicted"/>
<keyword evidence="1" id="KW-0472">Membrane</keyword>
<evidence type="ECO:0000313" key="3">
    <source>
        <dbReference type="EMBL" id="CZR62684.1"/>
    </source>
</evidence>
<feature type="transmembrane region" description="Helical" evidence="1">
    <location>
        <begin position="411"/>
        <end position="428"/>
    </location>
</feature>
<dbReference type="EMBL" id="FJOG01000021">
    <property type="protein sequence ID" value="CZR62684.1"/>
    <property type="molecule type" value="Genomic_DNA"/>
</dbReference>
<gene>
    <name evidence="3" type="ORF">PAC_12581</name>
</gene>
<dbReference type="Proteomes" id="UP000184330">
    <property type="component" value="Unassembled WGS sequence"/>
</dbReference>
<keyword evidence="1" id="KW-0812">Transmembrane</keyword>
<feature type="transmembrane region" description="Helical" evidence="1">
    <location>
        <begin position="488"/>
        <end position="511"/>
    </location>
</feature>
<name>A0A1L7XCB8_9HELO</name>
<feature type="domain" description="Acyltransferase 3" evidence="2">
    <location>
        <begin position="123"/>
        <end position="514"/>
    </location>
</feature>
<feature type="transmembrane region" description="Helical" evidence="1">
    <location>
        <begin position="458"/>
        <end position="476"/>
    </location>
</feature>
<dbReference type="InterPro" id="IPR002656">
    <property type="entry name" value="Acyl_transf_3_dom"/>
</dbReference>
<evidence type="ECO:0000259" key="2">
    <source>
        <dbReference type="Pfam" id="PF01757"/>
    </source>
</evidence>
<keyword evidence="4" id="KW-1185">Reference proteome</keyword>
<dbReference type="InterPro" id="IPR050879">
    <property type="entry name" value="Acyltransferase_3"/>
</dbReference>
<feature type="transmembrane region" description="Helical" evidence="1">
    <location>
        <begin position="127"/>
        <end position="146"/>
    </location>
</feature>
<dbReference type="PANTHER" id="PTHR23028:SF134">
    <property type="entry name" value="PUTATIVE (AFU_ORTHOLOGUE AFUA_4G08520)-RELATED"/>
    <property type="match status" value="1"/>
</dbReference>
<feature type="transmembrane region" description="Helical" evidence="1">
    <location>
        <begin position="298"/>
        <end position="316"/>
    </location>
</feature>
<accession>A0A1L7XCB8</accession>
<keyword evidence="1" id="KW-1133">Transmembrane helix</keyword>
<dbReference type="OrthoDB" id="5819582at2759"/>
<organism evidence="3 4">
    <name type="scientific">Phialocephala subalpina</name>
    <dbReference type="NCBI Taxonomy" id="576137"/>
    <lineage>
        <taxon>Eukaryota</taxon>
        <taxon>Fungi</taxon>
        <taxon>Dikarya</taxon>
        <taxon>Ascomycota</taxon>
        <taxon>Pezizomycotina</taxon>
        <taxon>Leotiomycetes</taxon>
        <taxon>Helotiales</taxon>
        <taxon>Mollisiaceae</taxon>
        <taxon>Phialocephala</taxon>
        <taxon>Phialocephala fortinii species complex</taxon>
    </lineage>
</organism>
<dbReference type="AlphaFoldDB" id="A0A1L7XCB8"/>
<evidence type="ECO:0000256" key="1">
    <source>
        <dbReference type="SAM" id="Phobius"/>
    </source>
</evidence>
<protein>
    <recommendedName>
        <fullName evidence="2">Acyltransferase 3 domain-containing protein</fullName>
    </recommendedName>
</protein>
<feature type="transmembrane region" description="Helical" evidence="1">
    <location>
        <begin position="552"/>
        <end position="572"/>
    </location>
</feature>
<dbReference type="PANTHER" id="PTHR23028">
    <property type="entry name" value="ACETYLTRANSFERASE"/>
    <property type="match status" value="1"/>
</dbReference>
<dbReference type="Pfam" id="PF01757">
    <property type="entry name" value="Acyl_transf_3"/>
    <property type="match status" value="1"/>
</dbReference>
<sequence length="598" mass="67811">MPRTSQQEDEKEHLIRSHSQYTLTDSSSIRSFASSSSTLANCPVVSNDIDDDEEKNFGLLSQDPSSEFSSIEKHQYTQSWRQTPLTLRGLTALFLRLPVAILQPLLPSFIFHSPPRKLHPTSYLDGLRGVAALIVFMDHFVLNWYYVLRNGYLSSPEDVYFLQLPIIRLIFAGRASVGVFFVISGFVLSYKPLKQIRSGDKAAVLSTLSSSVFRRSMRLYIPIFFGTFISMNLAYNQYFTPVPSRGELIPPILPTYSDQLHHWWHYTMELIFPFWAGGIDPNRAYGPPYNGHLWTIPIEFYGSMVVFLTVLATAGARSGGVRMCLISGICCWSMKRGRWDVFSFLGGVVLAEWSLITCAEEKRGEEERLPSHHERYEDEEPASLSIDTQPTSRISRSLPSLFRPLYTLRKPLNLALLLLSLYLLSYAGESPSPGLYYLPLLPFTPSIWEPIFLGREHFWLSLGALLLIFCLINSPTLRKPFETAFAQYLGDISYSLYIIHGLVLFTIGTYMQDKWTGQIGEDRWVDNGMGELVEAVVRIEIVEVGSWGYFKAWALTGVVCSAAVLWGADLFWRVVDQGAVRGGRWVEGFFTGRGRGRR</sequence>
<dbReference type="GO" id="GO:0016747">
    <property type="term" value="F:acyltransferase activity, transferring groups other than amino-acyl groups"/>
    <property type="evidence" value="ECO:0007669"/>
    <property type="project" value="InterPro"/>
</dbReference>